<keyword evidence="3" id="KW-1185">Reference proteome</keyword>
<protein>
    <recommendedName>
        <fullName evidence="4">5'-nucleotidase</fullName>
    </recommendedName>
</protein>
<name>A0AAE1FNJ7_PETCI</name>
<dbReference type="InterPro" id="IPR029052">
    <property type="entry name" value="Metallo-depent_PP-like"/>
</dbReference>
<sequence length="84" mass="9281">MAPKQFTIMTVVVVVMLVMEVRGNSLRNNEDTTSSSSSSEGGGELKLTILHINDLHARFEETNIYSGRCTPRDKQKNNCFGGFA</sequence>
<organism evidence="2 3">
    <name type="scientific">Petrolisthes cinctipes</name>
    <name type="common">Flat porcelain crab</name>
    <dbReference type="NCBI Taxonomy" id="88211"/>
    <lineage>
        <taxon>Eukaryota</taxon>
        <taxon>Metazoa</taxon>
        <taxon>Ecdysozoa</taxon>
        <taxon>Arthropoda</taxon>
        <taxon>Crustacea</taxon>
        <taxon>Multicrustacea</taxon>
        <taxon>Malacostraca</taxon>
        <taxon>Eumalacostraca</taxon>
        <taxon>Eucarida</taxon>
        <taxon>Decapoda</taxon>
        <taxon>Pleocyemata</taxon>
        <taxon>Anomura</taxon>
        <taxon>Galatheoidea</taxon>
        <taxon>Porcellanidae</taxon>
        <taxon>Petrolisthes</taxon>
    </lineage>
</organism>
<reference evidence="2" key="1">
    <citation type="submission" date="2023-10" db="EMBL/GenBank/DDBJ databases">
        <title>Genome assemblies of two species of porcelain crab, Petrolisthes cinctipes and Petrolisthes manimaculis (Anomura: Porcellanidae).</title>
        <authorList>
            <person name="Angst P."/>
        </authorList>
    </citation>
    <scope>NUCLEOTIDE SEQUENCE</scope>
    <source>
        <strain evidence="2">PB745_01</strain>
        <tissue evidence="2">Gill</tissue>
    </source>
</reference>
<dbReference type="InterPro" id="IPR006146">
    <property type="entry name" value="5'-Nucleotdase_CS"/>
</dbReference>
<feature type="non-terminal residue" evidence="2">
    <location>
        <position position="84"/>
    </location>
</feature>
<dbReference type="GO" id="GO:0046872">
    <property type="term" value="F:metal ion binding"/>
    <property type="evidence" value="ECO:0007669"/>
    <property type="project" value="InterPro"/>
</dbReference>
<evidence type="ECO:0000313" key="3">
    <source>
        <dbReference type="Proteomes" id="UP001286313"/>
    </source>
</evidence>
<gene>
    <name evidence="2" type="ORF">Pcinc_017732</name>
</gene>
<dbReference type="SUPFAM" id="SSF56300">
    <property type="entry name" value="Metallo-dependent phosphatases"/>
    <property type="match status" value="1"/>
</dbReference>
<dbReference type="AlphaFoldDB" id="A0AAE1FNJ7"/>
<dbReference type="EMBL" id="JAWQEG010001660">
    <property type="protein sequence ID" value="KAK3877543.1"/>
    <property type="molecule type" value="Genomic_DNA"/>
</dbReference>
<keyword evidence="1" id="KW-0732">Signal</keyword>
<feature type="signal peptide" evidence="1">
    <location>
        <begin position="1"/>
        <end position="23"/>
    </location>
</feature>
<dbReference type="Proteomes" id="UP001286313">
    <property type="component" value="Unassembled WGS sequence"/>
</dbReference>
<dbReference type="PROSITE" id="PS00785">
    <property type="entry name" value="5_NUCLEOTIDASE_1"/>
    <property type="match status" value="1"/>
</dbReference>
<dbReference type="GO" id="GO:0000166">
    <property type="term" value="F:nucleotide binding"/>
    <property type="evidence" value="ECO:0007669"/>
    <property type="project" value="InterPro"/>
</dbReference>
<evidence type="ECO:0000256" key="1">
    <source>
        <dbReference type="SAM" id="SignalP"/>
    </source>
</evidence>
<comment type="caution">
    <text evidence="2">The sequence shown here is derived from an EMBL/GenBank/DDBJ whole genome shotgun (WGS) entry which is preliminary data.</text>
</comment>
<evidence type="ECO:0000313" key="2">
    <source>
        <dbReference type="EMBL" id="KAK3877543.1"/>
    </source>
</evidence>
<evidence type="ECO:0008006" key="4">
    <source>
        <dbReference type="Google" id="ProtNLM"/>
    </source>
</evidence>
<dbReference type="GO" id="GO:0016788">
    <property type="term" value="F:hydrolase activity, acting on ester bonds"/>
    <property type="evidence" value="ECO:0007669"/>
    <property type="project" value="InterPro"/>
</dbReference>
<proteinExistence type="predicted"/>
<accession>A0AAE1FNJ7</accession>
<feature type="chain" id="PRO_5041902633" description="5'-nucleotidase" evidence="1">
    <location>
        <begin position="24"/>
        <end position="84"/>
    </location>
</feature>